<keyword evidence="4" id="KW-0812">Transmembrane</keyword>
<evidence type="ECO:0000256" key="6">
    <source>
        <dbReference type="ARBA" id="ARBA00022976"/>
    </source>
</evidence>
<comment type="caution">
    <text evidence="11">The sequence shown here is derived from an EMBL/GenBank/DDBJ whole genome shotgun (WGS) entry which is preliminary data.</text>
</comment>
<dbReference type="Gene3D" id="3.40.630.10">
    <property type="entry name" value="Zn peptidases"/>
    <property type="match status" value="1"/>
</dbReference>
<sequence length="1056" mass="118277">MKSIIGIGRVFAIDNRLSATIGSSLLITKEYISFISGEGLRISNKTYIEISGKAACIRRLNGTHQVGCTSGIKGDVGVVHYIQNSSDFDWLLQRGPDKPYAVLLHSEDFSPDRVRQLWYSGKVNGIMVIHTTDDTDLTPFPSTFSPDNTCPGDPYGLYHGDSSYSNCKRQEWNPQGNGLFYADFSFPIFILTNKSEISEIINTCYIKFNKPLEDGSPRPHPLCAVELKARMSGAKDSETCIRRTNTPTNLNPDTYCDPLGDKSVITTIKATTQNEDLPDNSIIMAIARLDSFSLFENIYPSADNHVTGIVGLLAAAEALGKYQDDFMKNDTKDIMFAFLNGEAFDYIGSSRVIYDMGRAEFPTKYKDGQTQLHNINLKKLHSIVEVNQLGHRDDGKLWMHTDPLSGFVATQIEEMVEIIKNLSNNLIDRADISLPLPPASTQRFLKKMEKKIPAVVITDHQRAFTNKYYNSRFDLASTIEADPGNVTNPEEVVTEQAQNLTLAASALAKSLYRLATGLDPPQNMEADQSTVSQLLYCFLQSPYCELFRQIVSPDDDSTLKKKAESGPYPFYVSVDTVDNHVTSLTKRLMTKFVGSQVNVSKDNCKQPDNNKVFQYVWMQGALTRDAYNKTSRQNHCMKSTTLSVVAKSPAFLLDDYDWKSGEYSTWTESSWQVGAISIRIFLVPSKQLEESHHHSQSATLSLRWYNAVEGQNTMQGVFLVKSGSYPWYIRRSLILKKGGDLQQDPVAAPTTKHQTSDKKTQCYESVMIEVTGHVTIFKDNITITCRAAKSGNLNYINNIQIYRNNSAGNNPLVTVSYDRGSTGSMINWQEQGLKLRAIAEGDVHNSNPELKFLRLNILANMSRCYDEGSYTCSLHAQTTSGQQYDEEASGDVMVHSVPDRIDKIQINAKDNNYVNPTQTTGQFPVGHLVKMTCSGTVGKPPTQFRWCIKENTDTDFMVLNHLYAIVSHSNVTQVENCNNQRATYLSYTVSNLDTLTVLLCEPETELYCGKNLLNRTFIIKTTQSSINVGNRAALYSPNIRILISIFANLLLFIFYF</sequence>
<dbReference type="Pfam" id="PF18266">
    <property type="entry name" value="Ncstrn_small"/>
    <property type="match status" value="1"/>
</dbReference>
<keyword evidence="6" id="KW-0914">Notch signaling pathway</keyword>
<reference evidence="11" key="1">
    <citation type="submission" date="2019-08" db="EMBL/GenBank/DDBJ databases">
        <title>The improved chromosome-level genome for the pearl oyster Pinctada fucata martensii using PacBio sequencing and Hi-C.</title>
        <authorList>
            <person name="Zheng Z."/>
        </authorList>
    </citation>
    <scope>NUCLEOTIDE SEQUENCE</scope>
    <source>
        <strain evidence="11">ZZ-2019</strain>
        <tissue evidence="11">Adductor muscle</tissue>
    </source>
</reference>
<evidence type="ECO:0000256" key="2">
    <source>
        <dbReference type="ARBA" id="ARBA00007717"/>
    </source>
</evidence>
<dbReference type="GO" id="GO:0007220">
    <property type="term" value="P:Notch receptor processing"/>
    <property type="evidence" value="ECO:0007669"/>
    <property type="project" value="TreeGrafter"/>
</dbReference>
<keyword evidence="12" id="KW-1185">Reference proteome</keyword>
<evidence type="ECO:0000313" key="11">
    <source>
        <dbReference type="EMBL" id="KAK3107790.1"/>
    </source>
</evidence>
<proteinExistence type="inferred from homology"/>
<keyword evidence="9" id="KW-0325">Glycoprotein</keyword>
<dbReference type="InterPro" id="IPR008710">
    <property type="entry name" value="Nicastrin"/>
</dbReference>
<dbReference type="GO" id="GO:0005886">
    <property type="term" value="C:plasma membrane"/>
    <property type="evidence" value="ECO:0007669"/>
    <property type="project" value="TreeGrafter"/>
</dbReference>
<evidence type="ECO:0000256" key="9">
    <source>
        <dbReference type="ARBA" id="ARBA00023180"/>
    </source>
</evidence>
<evidence type="ECO:0000256" key="3">
    <source>
        <dbReference type="ARBA" id="ARBA00015303"/>
    </source>
</evidence>
<dbReference type="InterPro" id="IPR041084">
    <property type="entry name" value="Ncstrn_small"/>
</dbReference>
<dbReference type="GO" id="GO:0007219">
    <property type="term" value="P:Notch signaling pathway"/>
    <property type="evidence" value="ECO:0007669"/>
    <property type="project" value="UniProtKB-KW"/>
</dbReference>
<dbReference type="EMBL" id="VSWD01000002">
    <property type="protein sequence ID" value="KAK3107790.1"/>
    <property type="molecule type" value="Genomic_DNA"/>
</dbReference>
<keyword evidence="7" id="KW-1133">Transmembrane helix</keyword>
<accession>A0AA89CAB8</accession>
<dbReference type="Proteomes" id="UP001186944">
    <property type="component" value="Unassembled WGS sequence"/>
</dbReference>
<gene>
    <name evidence="11" type="ORF">FSP39_022233</name>
</gene>
<dbReference type="GO" id="GO:0016485">
    <property type="term" value="P:protein processing"/>
    <property type="evidence" value="ECO:0007669"/>
    <property type="project" value="InterPro"/>
</dbReference>
<evidence type="ECO:0000256" key="4">
    <source>
        <dbReference type="ARBA" id="ARBA00022692"/>
    </source>
</evidence>
<comment type="subcellular location">
    <subcellularLocation>
        <location evidence="1">Membrane</location>
        <topology evidence="1">Single-pass type I membrane protein</topology>
    </subcellularLocation>
</comment>
<comment type="similarity">
    <text evidence="2">Belongs to the nicastrin family.</text>
</comment>
<evidence type="ECO:0000256" key="7">
    <source>
        <dbReference type="ARBA" id="ARBA00022989"/>
    </source>
</evidence>
<protein>
    <recommendedName>
        <fullName evidence="3">Nicastrin</fullName>
    </recommendedName>
</protein>
<evidence type="ECO:0000256" key="8">
    <source>
        <dbReference type="ARBA" id="ARBA00023136"/>
    </source>
</evidence>
<evidence type="ECO:0000256" key="1">
    <source>
        <dbReference type="ARBA" id="ARBA00004479"/>
    </source>
</evidence>
<dbReference type="AlphaFoldDB" id="A0AA89CAB8"/>
<evidence type="ECO:0000256" key="5">
    <source>
        <dbReference type="ARBA" id="ARBA00022729"/>
    </source>
</evidence>
<evidence type="ECO:0000259" key="10">
    <source>
        <dbReference type="Pfam" id="PF18266"/>
    </source>
</evidence>
<organism evidence="11 12">
    <name type="scientific">Pinctada imbricata</name>
    <name type="common">Atlantic pearl-oyster</name>
    <name type="synonym">Pinctada martensii</name>
    <dbReference type="NCBI Taxonomy" id="66713"/>
    <lineage>
        <taxon>Eukaryota</taxon>
        <taxon>Metazoa</taxon>
        <taxon>Spiralia</taxon>
        <taxon>Lophotrochozoa</taxon>
        <taxon>Mollusca</taxon>
        <taxon>Bivalvia</taxon>
        <taxon>Autobranchia</taxon>
        <taxon>Pteriomorphia</taxon>
        <taxon>Pterioida</taxon>
        <taxon>Pterioidea</taxon>
        <taxon>Pteriidae</taxon>
        <taxon>Pinctada</taxon>
    </lineage>
</organism>
<name>A0AA89CAB8_PINIB</name>
<evidence type="ECO:0000313" key="12">
    <source>
        <dbReference type="Proteomes" id="UP001186944"/>
    </source>
</evidence>
<dbReference type="PANTHER" id="PTHR21092">
    <property type="entry name" value="NICASTRIN"/>
    <property type="match status" value="1"/>
</dbReference>
<keyword evidence="8" id="KW-0472">Membrane</keyword>
<keyword evidence="5" id="KW-0732">Signal</keyword>
<dbReference type="Pfam" id="PF05450">
    <property type="entry name" value="Nicastrin"/>
    <property type="match status" value="1"/>
</dbReference>
<dbReference type="PANTHER" id="PTHR21092:SF0">
    <property type="entry name" value="NICASTRIN"/>
    <property type="match status" value="1"/>
</dbReference>
<dbReference type="SUPFAM" id="SSF53187">
    <property type="entry name" value="Zn-dependent exopeptidases"/>
    <property type="match status" value="1"/>
</dbReference>
<feature type="domain" description="Nicastrin small lobe" evidence="10">
    <location>
        <begin position="55"/>
        <end position="233"/>
    </location>
</feature>